<name>A0ACD5T757_AVESA</name>
<protein>
    <submittedName>
        <fullName evidence="1">Uncharacterized protein</fullName>
    </submittedName>
</protein>
<reference evidence="1" key="1">
    <citation type="submission" date="2021-05" db="EMBL/GenBank/DDBJ databases">
        <authorList>
            <person name="Scholz U."/>
            <person name="Mascher M."/>
            <person name="Fiebig A."/>
        </authorList>
    </citation>
    <scope>NUCLEOTIDE SEQUENCE [LARGE SCALE GENOMIC DNA]</scope>
</reference>
<organism evidence="1 2">
    <name type="scientific">Avena sativa</name>
    <name type="common">Oat</name>
    <dbReference type="NCBI Taxonomy" id="4498"/>
    <lineage>
        <taxon>Eukaryota</taxon>
        <taxon>Viridiplantae</taxon>
        <taxon>Streptophyta</taxon>
        <taxon>Embryophyta</taxon>
        <taxon>Tracheophyta</taxon>
        <taxon>Spermatophyta</taxon>
        <taxon>Magnoliopsida</taxon>
        <taxon>Liliopsida</taxon>
        <taxon>Poales</taxon>
        <taxon>Poaceae</taxon>
        <taxon>BOP clade</taxon>
        <taxon>Pooideae</taxon>
        <taxon>Poodae</taxon>
        <taxon>Poeae</taxon>
        <taxon>Poeae Chloroplast Group 1 (Aveneae type)</taxon>
        <taxon>Aveninae</taxon>
        <taxon>Avena</taxon>
    </lineage>
</organism>
<reference evidence="1" key="2">
    <citation type="submission" date="2025-09" db="UniProtKB">
        <authorList>
            <consortium name="EnsemblPlants"/>
        </authorList>
    </citation>
    <scope>IDENTIFICATION</scope>
</reference>
<proteinExistence type="predicted"/>
<dbReference type="EnsemblPlants" id="AVESA.00010b.r2.1AG0003590.1">
    <property type="protein sequence ID" value="AVESA.00010b.r2.1AG0003590.1.CDS.1"/>
    <property type="gene ID" value="AVESA.00010b.r2.1AG0003590"/>
</dbReference>
<evidence type="ECO:0000313" key="2">
    <source>
        <dbReference type="Proteomes" id="UP001732700"/>
    </source>
</evidence>
<accession>A0ACD5T757</accession>
<sequence length="201" mass="22702">MSIPGNDSGKVAIYSSETGQWSYVQSKWAPGTIEDLDPCTDTFVFHNGTMHLPTRDKSVVTVDSEGKVWREIKIPNDLPNSSDPISVGQSQGRLYAWQTDQHYPGTQLYIWVLEDYGTGKWTRKHIVNFSEQFGKHYCEGDNGYEMFAVHPDCNVIFLTGEKKMTVSYNLDNHKLDIIITGPMFSCLPYIPSFAELLSVGH</sequence>
<dbReference type="Proteomes" id="UP001732700">
    <property type="component" value="Chromosome 1A"/>
</dbReference>
<keyword evidence="2" id="KW-1185">Reference proteome</keyword>
<evidence type="ECO:0000313" key="1">
    <source>
        <dbReference type="EnsemblPlants" id="AVESA.00010b.r2.1AG0003590.1.CDS.1"/>
    </source>
</evidence>